<dbReference type="KEGG" id="dti:Desti_2055"/>
<gene>
    <name evidence="4" type="ordered locus">Desti_2055</name>
</gene>
<keyword evidence="1 2" id="KW-0238">DNA-binding</keyword>
<evidence type="ECO:0000256" key="1">
    <source>
        <dbReference type="ARBA" id="ARBA00023125"/>
    </source>
</evidence>
<dbReference type="EMBL" id="CP003360">
    <property type="protein sequence ID" value="AFM24757.1"/>
    <property type="molecule type" value="Genomic_DNA"/>
</dbReference>
<protein>
    <submittedName>
        <fullName evidence="4">Transcriptional regulator</fullName>
    </submittedName>
</protein>
<organism evidence="4 5">
    <name type="scientific">Desulfomonile tiedjei (strain ATCC 49306 / DSM 6799 / DCB-1)</name>
    <dbReference type="NCBI Taxonomy" id="706587"/>
    <lineage>
        <taxon>Bacteria</taxon>
        <taxon>Pseudomonadati</taxon>
        <taxon>Thermodesulfobacteriota</taxon>
        <taxon>Desulfomonilia</taxon>
        <taxon>Desulfomonilales</taxon>
        <taxon>Desulfomonilaceae</taxon>
        <taxon>Desulfomonile</taxon>
    </lineage>
</organism>
<proteinExistence type="predicted"/>
<dbReference type="PROSITE" id="PS50977">
    <property type="entry name" value="HTH_TETR_2"/>
    <property type="match status" value="1"/>
</dbReference>
<keyword evidence="5" id="KW-1185">Reference proteome</keyword>
<name>I4C5B6_DESTA</name>
<reference evidence="5" key="1">
    <citation type="submission" date="2012-06" db="EMBL/GenBank/DDBJ databases">
        <title>Complete sequence of chromosome of Desulfomonile tiedjei DSM 6799.</title>
        <authorList>
            <person name="Lucas S."/>
            <person name="Copeland A."/>
            <person name="Lapidus A."/>
            <person name="Glavina del Rio T."/>
            <person name="Dalin E."/>
            <person name="Tice H."/>
            <person name="Bruce D."/>
            <person name="Goodwin L."/>
            <person name="Pitluck S."/>
            <person name="Peters L."/>
            <person name="Ovchinnikova G."/>
            <person name="Zeytun A."/>
            <person name="Lu M."/>
            <person name="Kyrpides N."/>
            <person name="Mavromatis K."/>
            <person name="Ivanova N."/>
            <person name="Brettin T."/>
            <person name="Detter J.C."/>
            <person name="Han C."/>
            <person name="Larimer F."/>
            <person name="Land M."/>
            <person name="Hauser L."/>
            <person name="Markowitz V."/>
            <person name="Cheng J.-F."/>
            <person name="Hugenholtz P."/>
            <person name="Woyke T."/>
            <person name="Wu D."/>
            <person name="Spring S."/>
            <person name="Schroeder M."/>
            <person name="Brambilla E."/>
            <person name="Klenk H.-P."/>
            <person name="Eisen J.A."/>
        </authorList>
    </citation>
    <scope>NUCLEOTIDE SEQUENCE [LARGE SCALE GENOMIC DNA]</scope>
    <source>
        <strain evidence="5">ATCC 49306 / DSM 6799 / DCB-1</strain>
    </source>
</reference>
<dbReference type="SUPFAM" id="SSF46689">
    <property type="entry name" value="Homeodomain-like"/>
    <property type="match status" value="1"/>
</dbReference>
<dbReference type="GO" id="GO:0000976">
    <property type="term" value="F:transcription cis-regulatory region binding"/>
    <property type="evidence" value="ECO:0007669"/>
    <property type="project" value="TreeGrafter"/>
</dbReference>
<evidence type="ECO:0000256" key="2">
    <source>
        <dbReference type="PROSITE-ProRule" id="PRU00335"/>
    </source>
</evidence>
<dbReference type="PANTHER" id="PTHR30055:SF226">
    <property type="entry name" value="HTH-TYPE TRANSCRIPTIONAL REGULATOR PKSA"/>
    <property type="match status" value="1"/>
</dbReference>
<dbReference type="STRING" id="706587.Desti_2055"/>
<dbReference type="Pfam" id="PF00440">
    <property type="entry name" value="TetR_N"/>
    <property type="match status" value="1"/>
</dbReference>
<dbReference type="OrthoDB" id="8479950at2"/>
<evidence type="ECO:0000313" key="5">
    <source>
        <dbReference type="Proteomes" id="UP000006055"/>
    </source>
</evidence>
<feature type="DNA-binding region" description="H-T-H motif" evidence="2">
    <location>
        <begin position="37"/>
        <end position="56"/>
    </location>
</feature>
<feature type="domain" description="HTH tetR-type" evidence="3">
    <location>
        <begin position="14"/>
        <end position="74"/>
    </location>
</feature>
<evidence type="ECO:0000259" key="3">
    <source>
        <dbReference type="PROSITE" id="PS50977"/>
    </source>
</evidence>
<evidence type="ECO:0000313" key="4">
    <source>
        <dbReference type="EMBL" id="AFM24757.1"/>
    </source>
</evidence>
<dbReference type="GO" id="GO:0003700">
    <property type="term" value="F:DNA-binding transcription factor activity"/>
    <property type="evidence" value="ECO:0007669"/>
    <property type="project" value="TreeGrafter"/>
</dbReference>
<dbReference type="InterPro" id="IPR009057">
    <property type="entry name" value="Homeodomain-like_sf"/>
</dbReference>
<accession>I4C5B6</accession>
<dbReference type="AlphaFoldDB" id="I4C5B6"/>
<dbReference type="InterPro" id="IPR001647">
    <property type="entry name" value="HTH_TetR"/>
</dbReference>
<dbReference type="PANTHER" id="PTHR30055">
    <property type="entry name" value="HTH-TYPE TRANSCRIPTIONAL REGULATOR RUTR"/>
    <property type="match status" value="1"/>
</dbReference>
<dbReference type="RefSeq" id="WP_014809901.1">
    <property type="nucleotide sequence ID" value="NC_018025.1"/>
</dbReference>
<dbReference type="Proteomes" id="UP000006055">
    <property type="component" value="Chromosome"/>
</dbReference>
<sequence>MKSTLSKLRESERETRRHLIIDAAIKLFATKPFNQVGMRDIAAGAGLSPASIYRYFSDRDALFVEALWRESEAIGVKIRQIAQEGVNQPVEKVAVDFVEYLMEHDTFFQMMTHFMIDGGMSEKALERFNEVERSLLSTFDQLFTKAGVQGNVRLISHAFFAALNGLLITFRNYPGRKKEESRRHIQRLATIMAEIFREGAVARDRRK</sequence>
<dbReference type="eggNOG" id="COG1309">
    <property type="taxonomic scope" value="Bacteria"/>
</dbReference>
<dbReference type="Gene3D" id="1.10.357.10">
    <property type="entry name" value="Tetracycline Repressor, domain 2"/>
    <property type="match status" value="1"/>
</dbReference>
<dbReference type="HOGENOM" id="CLU_114027_0_0_7"/>
<dbReference type="PRINTS" id="PR00455">
    <property type="entry name" value="HTHTETR"/>
</dbReference>
<dbReference type="InterPro" id="IPR050109">
    <property type="entry name" value="HTH-type_TetR-like_transc_reg"/>
</dbReference>